<evidence type="ECO:0000313" key="18">
    <source>
        <dbReference type="EMBL" id="GJE93245.1"/>
    </source>
</evidence>
<dbReference type="PRINTS" id="PR00106">
    <property type="entry name" value="DNAPOLB"/>
</dbReference>
<dbReference type="InterPro" id="IPR023211">
    <property type="entry name" value="DNA_pol_palm_dom_sf"/>
</dbReference>
<feature type="compositionally biased region" description="Basic residues" evidence="13">
    <location>
        <begin position="93"/>
        <end position="107"/>
    </location>
</feature>
<dbReference type="Gene3D" id="6.10.10.100">
    <property type="match status" value="1"/>
</dbReference>
<dbReference type="Gene3D" id="3.30.420.10">
    <property type="entry name" value="Ribonuclease H-like superfamily/Ribonuclease H"/>
    <property type="match status" value="1"/>
</dbReference>
<dbReference type="GO" id="GO:0006281">
    <property type="term" value="P:DNA repair"/>
    <property type="evidence" value="ECO:0007669"/>
    <property type="project" value="UniProtKB-ARBA"/>
</dbReference>
<dbReference type="InterPro" id="IPR006133">
    <property type="entry name" value="DNA-dir_DNA_pol_B_exonuc"/>
</dbReference>
<dbReference type="Pfam" id="PF03104">
    <property type="entry name" value="DNA_pol_B_exo1"/>
    <property type="match status" value="1"/>
</dbReference>
<dbReference type="GO" id="GO:0003682">
    <property type="term" value="F:chromatin binding"/>
    <property type="evidence" value="ECO:0007669"/>
    <property type="project" value="TreeGrafter"/>
</dbReference>
<keyword evidence="6" id="KW-0479">Metal-binding</keyword>
<feature type="domain" description="DNA polymerase alpha catalytic subunit N-terminal" evidence="17">
    <location>
        <begin position="16"/>
        <end position="78"/>
    </location>
</feature>
<dbReference type="GO" id="GO:0003688">
    <property type="term" value="F:DNA replication origin binding"/>
    <property type="evidence" value="ECO:0007669"/>
    <property type="project" value="TreeGrafter"/>
</dbReference>
<dbReference type="FunFam" id="3.30.70.2820:FF:000001">
    <property type="entry name" value="DNA polymerase"/>
    <property type="match status" value="1"/>
</dbReference>
<dbReference type="Pfam" id="PF08996">
    <property type="entry name" value="zf-DNA_Pol"/>
    <property type="match status" value="1"/>
</dbReference>
<organism evidence="18 19">
    <name type="scientific">Phanerochaete sordida</name>
    <dbReference type="NCBI Taxonomy" id="48140"/>
    <lineage>
        <taxon>Eukaryota</taxon>
        <taxon>Fungi</taxon>
        <taxon>Dikarya</taxon>
        <taxon>Basidiomycota</taxon>
        <taxon>Agaricomycotina</taxon>
        <taxon>Agaricomycetes</taxon>
        <taxon>Polyporales</taxon>
        <taxon>Phanerochaetaceae</taxon>
        <taxon>Phanerochaete</taxon>
    </lineage>
</organism>
<evidence type="ECO:0000259" key="15">
    <source>
        <dbReference type="Pfam" id="PF03104"/>
    </source>
</evidence>
<dbReference type="Gene3D" id="2.40.50.730">
    <property type="match status" value="1"/>
</dbReference>
<evidence type="ECO:0000256" key="13">
    <source>
        <dbReference type="SAM" id="MobiDB-lite"/>
    </source>
</evidence>
<gene>
    <name evidence="18" type="ORF">PsYK624_094040</name>
</gene>
<dbReference type="NCBIfam" id="TIGR00592">
    <property type="entry name" value="pol2"/>
    <property type="match status" value="1"/>
</dbReference>
<keyword evidence="4 12" id="KW-0548">Nucleotidyltransferase</keyword>
<evidence type="ECO:0000259" key="17">
    <source>
        <dbReference type="Pfam" id="PF12254"/>
    </source>
</evidence>
<dbReference type="GO" id="GO:0006272">
    <property type="term" value="P:leading strand elongation"/>
    <property type="evidence" value="ECO:0007669"/>
    <property type="project" value="TreeGrafter"/>
</dbReference>
<dbReference type="Gene3D" id="3.30.70.2820">
    <property type="match status" value="1"/>
</dbReference>
<evidence type="ECO:0000256" key="7">
    <source>
        <dbReference type="ARBA" id="ARBA00022771"/>
    </source>
</evidence>
<dbReference type="InterPro" id="IPR015088">
    <property type="entry name" value="Znf_DNA-dir_DNA_pol_B_alpha"/>
</dbReference>
<evidence type="ECO:0000256" key="5">
    <source>
        <dbReference type="ARBA" id="ARBA00022705"/>
    </source>
</evidence>
<dbReference type="InterPro" id="IPR006172">
    <property type="entry name" value="DNA-dir_DNA_pol_B"/>
</dbReference>
<keyword evidence="9 12" id="KW-0239">DNA-directed DNA polymerase</keyword>
<dbReference type="PANTHER" id="PTHR45861:SF1">
    <property type="entry name" value="DNA POLYMERASE ALPHA CATALYTIC SUBUNIT"/>
    <property type="match status" value="1"/>
</dbReference>
<dbReference type="PROSITE" id="PS00116">
    <property type="entry name" value="DNA_POLYMERASE_B"/>
    <property type="match status" value="1"/>
</dbReference>
<dbReference type="FunFam" id="1.10.132.60:FF:000004">
    <property type="entry name" value="DNA polymerase"/>
    <property type="match status" value="1"/>
</dbReference>
<dbReference type="InterPro" id="IPR017964">
    <property type="entry name" value="DNA-dir_DNA_pol_B_CS"/>
</dbReference>
<keyword evidence="11" id="KW-0539">Nucleus</keyword>
<feature type="domain" description="Zinc finger DNA-directed DNA polymerase family B alpha" evidence="16">
    <location>
        <begin position="1276"/>
        <end position="1456"/>
    </location>
</feature>
<comment type="subcellular location">
    <subcellularLocation>
        <location evidence="1">Nucleus</location>
    </subcellularLocation>
</comment>
<dbReference type="InterPro" id="IPR012337">
    <property type="entry name" value="RNaseH-like_sf"/>
</dbReference>
<dbReference type="InterPro" id="IPR006134">
    <property type="entry name" value="DNA-dir_DNA_pol_B_multi_dom"/>
</dbReference>
<dbReference type="FunFam" id="3.30.420.10:FF:000036">
    <property type="entry name" value="DNA polymerase"/>
    <property type="match status" value="1"/>
</dbReference>
<dbReference type="FunFam" id="1.10.287.690:FF:000003">
    <property type="entry name" value="DNA polymerase"/>
    <property type="match status" value="1"/>
</dbReference>
<dbReference type="InterPro" id="IPR038256">
    <property type="entry name" value="Pol_alpha_znc_sf"/>
</dbReference>
<comment type="similarity">
    <text evidence="2 12">Belongs to the DNA polymerase type-B family.</text>
</comment>
<dbReference type="GO" id="GO:0000166">
    <property type="term" value="F:nucleotide binding"/>
    <property type="evidence" value="ECO:0007669"/>
    <property type="project" value="InterPro"/>
</dbReference>
<dbReference type="InterPro" id="IPR042087">
    <property type="entry name" value="DNA_pol_B_thumb"/>
</dbReference>
<protein>
    <recommendedName>
        <fullName evidence="12">DNA polymerase</fullName>
        <ecNumber evidence="12">2.7.7.7</ecNumber>
    </recommendedName>
</protein>
<dbReference type="EC" id="2.7.7.7" evidence="12"/>
<reference evidence="18 19" key="1">
    <citation type="submission" date="2021-08" db="EMBL/GenBank/DDBJ databases">
        <title>Draft Genome Sequence of Phanerochaete sordida strain YK-624.</title>
        <authorList>
            <person name="Mori T."/>
            <person name="Dohra H."/>
            <person name="Suzuki T."/>
            <person name="Kawagishi H."/>
            <person name="Hirai H."/>
        </authorList>
    </citation>
    <scope>NUCLEOTIDE SEQUENCE [LARGE SCALE GENOMIC DNA]</scope>
    <source>
        <strain evidence="18 19">YK-624</strain>
    </source>
</reference>
<feature type="region of interest" description="Disordered" evidence="13">
    <location>
        <begin position="833"/>
        <end position="854"/>
    </location>
</feature>
<dbReference type="CDD" id="cd05532">
    <property type="entry name" value="POLBc_alpha"/>
    <property type="match status" value="1"/>
</dbReference>
<evidence type="ECO:0000256" key="10">
    <source>
        <dbReference type="ARBA" id="ARBA00023125"/>
    </source>
</evidence>
<dbReference type="OrthoDB" id="6755010at2759"/>
<evidence type="ECO:0000256" key="11">
    <source>
        <dbReference type="ARBA" id="ARBA00023242"/>
    </source>
</evidence>
<evidence type="ECO:0000256" key="12">
    <source>
        <dbReference type="RuleBase" id="RU000442"/>
    </source>
</evidence>
<evidence type="ECO:0000259" key="14">
    <source>
        <dbReference type="Pfam" id="PF00136"/>
    </source>
</evidence>
<keyword evidence="10 12" id="KW-0238">DNA-binding</keyword>
<evidence type="ECO:0000256" key="8">
    <source>
        <dbReference type="ARBA" id="ARBA00022833"/>
    </source>
</evidence>
<name>A0A9P3GEB8_9APHY</name>
<dbReference type="Pfam" id="PF12254">
    <property type="entry name" value="DNA_pol_alpha_N"/>
    <property type="match status" value="1"/>
</dbReference>
<feature type="region of interest" description="Disordered" evidence="13">
    <location>
        <begin position="63"/>
        <end position="233"/>
    </location>
</feature>
<dbReference type="GO" id="GO:0006273">
    <property type="term" value="P:lagging strand elongation"/>
    <property type="evidence" value="ECO:0007669"/>
    <property type="project" value="TreeGrafter"/>
</dbReference>
<dbReference type="InterPro" id="IPR036397">
    <property type="entry name" value="RNaseH_sf"/>
</dbReference>
<comment type="caution">
    <text evidence="18">The sequence shown here is derived from an EMBL/GenBank/DDBJ whole genome shotgun (WGS) entry which is preliminary data.</text>
</comment>
<keyword evidence="3 12" id="KW-0808">Transferase</keyword>
<keyword evidence="5 12" id="KW-0235">DNA replication</keyword>
<accession>A0A9P3GEB8</accession>
<dbReference type="Proteomes" id="UP000703269">
    <property type="component" value="Unassembled WGS sequence"/>
</dbReference>
<dbReference type="SUPFAM" id="SSF53098">
    <property type="entry name" value="Ribonuclease H-like"/>
    <property type="match status" value="1"/>
</dbReference>
<dbReference type="Gene3D" id="1.10.132.60">
    <property type="entry name" value="DNA polymerase family B, C-terminal domain"/>
    <property type="match status" value="1"/>
</dbReference>
<dbReference type="GO" id="GO:0005658">
    <property type="term" value="C:alpha DNA polymerase:primase complex"/>
    <property type="evidence" value="ECO:0007669"/>
    <property type="project" value="UniProtKB-ARBA"/>
</dbReference>
<feature type="domain" description="DNA-directed DNA polymerase family B exonuclease" evidence="15">
    <location>
        <begin position="485"/>
        <end position="725"/>
    </location>
</feature>
<dbReference type="Gene3D" id="1.10.287.690">
    <property type="entry name" value="Helix hairpin bin"/>
    <property type="match status" value="1"/>
</dbReference>
<proteinExistence type="inferred from homology"/>
<sequence>MSERTRRERKSKLESLAELKRARAGGGRSYKVEEDAAIYDEVTDDQYKAIVRGRLAQDDFVVDDGIGGYMDNGMDDFDETGKYADSEEEDKKSSKKKDAKPKAKAKAKPQPPPPSAPSMSAYRTRHTEDEEQDFMGSILGEMGSIVPAAPPPTRKRKPEYDAPKGASNGRPKARTGGYERGTDYRDGEISSDGFFDVGFPSGPSSEDDLDILSPKKKMKTEDGGITPAIERMDRFHVASSSGDEGDANMHDILDGIDMDAFMDVDEDLLDSPSKPAAKSVKKEEPKDLRFKPILAAKAEDKKKNLDDTPAWLSVYDSLTVTKDDTLGSATGSAMKASGSKDVSVLEEDGSLRFFWLDYLEHEGKLYFIGKTQDKKTKLWLSCCVTVENLQRNLFVLPREHRVMEDEETGELVETDVAPTLQDVYGDFDRVRKKAGIKSFKAKFVKRKYAFGEKDVPRTETQWLKVVYGFDEPPISPNVSSPNFLRVFGTTTSAFELLVLKRKIMGPCWLQIKKPVMEHKGVSWCKVEATVTDPKDFNPFPETDSSAPKEVPPLTVMSLSMRTIVNHQANIREVVCASARIWSNLQLEDPTPPESLLCSVHTFVRPLDRFPPNFENRAKSNGKGVIHPMQSERVLLNNLLATVHKADPDVIVGHDFVGDSLDVLLRRMRDLKADHFSRIGRFRRSKWPNIGRQGTNLKFMNGRLMCDLASDSAKGMISSTTWSLTEMCKTHLKSDRQDIDPDDTASYFDGSLSNPDRLLTFVRHCELDAHYQMALAAKVQILPLTRQLTNLAGNSWNKTLNGGRAERNEYILLHEFHRLKYICPDKQWGKKAEAAAKTENEDGEGDAGKKGKGKRDKYKGGLVFEPKRGLWDKYILVMDFNSLYPSIIQEYNIDFTTVEPVEDEDGEEKIPDVPGQATGQGVLPRLIATLVNRRRQVKSLMKDRKATQAQLLQWDIKQMALKLTANSMYGCLGFEYSRFYARPLAALTTFKGREILTHTRELAESLQLDVVYGDTDSVFVNSNVTELAEALKISAEFKKAVNDRYKLLEIDLDGVFQRLLLLQKKKYAAVKVEDAGRTSVEVKGLDMKRREYCALSKNVSQFVLEQILSGEATENVVENIHEYLSTMSADVRAGKVKLDEFIIFKRLGKNPEDYPDAKSQPHVQVALRMKAKGSSARSGDVIPYIFCLGEGGESSKGAQAERAKHPDEIRRAGSELHIDYEYYLAHQILPPIERLCEPIEGTDRARLAECLGLDPSRYRSTTGTDGDARAFGSLDSLMSDAERFKDAAPLLVRCRACTAHSAFAPIADRQASMLTPAGVRCPACNASIAPASVQAQLEVQMRAEIARYYEGWTVCDDPTCGQRTRMMGVYGRRCLRPSCQGNVAFEYSDARMYNQLRYYAYVFDAEKAVAGAPGPKAREELQGILATQGELLDAARATVDKYLAQCGRRWVDLTALFSSIRIK</sequence>
<dbReference type="InterPro" id="IPR024647">
    <property type="entry name" value="DNA_pol_a_cat_su_N"/>
</dbReference>
<dbReference type="GO" id="GO:0003697">
    <property type="term" value="F:single-stranded DNA binding"/>
    <property type="evidence" value="ECO:0007669"/>
    <property type="project" value="TreeGrafter"/>
</dbReference>
<dbReference type="SMART" id="SM00486">
    <property type="entry name" value="POLBc"/>
    <property type="match status" value="1"/>
</dbReference>
<evidence type="ECO:0000259" key="16">
    <source>
        <dbReference type="Pfam" id="PF08996"/>
    </source>
</evidence>
<dbReference type="GO" id="GO:1902975">
    <property type="term" value="P:mitotic DNA replication initiation"/>
    <property type="evidence" value="ECO:0007669"/>
    <property type="project" value="InterPro"/>
</dbReference>
<dbReference type="SUPFAM" id="SSF56672">
    <property type="entry name" value="DNA/RNA polymerases"/>
    <property type="match status" value="1"/>
</dbReference>
<evidence type="ECO:0000313" key="19">
    <source>
        <dbReference type="Proteomes" id="UP000703269"/>
    </source>
</evidence>
<evidence type="ECO:0000256" key="4">
    <source>
        <dbReference type="ARBA" id="ARBA00022695"/>
    </source>
</evidence>
<keyword evidence="8" id="KW-0862">Zinc</keyword>
<evidence type="ECO:0000256" key="2">
    <source>
        <dbReference type="ARBA" id="ARBA00005755"/>
    </source>
</evidence>
<dbReference type="Pfam" id="PF00136">
    <property type="entry name" value="DNA_pol_B"/>
    <property type="match status" value="1"/>
</dbReference>
<dbReference type="InterPro" id="IPR043502">
    <property type="entry name" value="DNA/RNA_pol_sf"/>
</dbReference>
<dbReference type="CDD" id="cd05776">
    <property type="entry name" value="DNA_polB_alpha_exo"/>
    <property type="match status" value="1"/>
</dbReference>
<evidence type="ECO:0000256" key="1">
    <source>
        <dbReference type="ARBA" id="ARBA00004123"/>
    </source>
</evidence>
<keyword evidence="7" id="KW-0863">Zinc-finger</keyword>
<comment type="catalytic activity">
    <reaction evidence="12">
        <text>DNA(n) + a 2'-deoxyribonucleoside 5'-triphosphate = DNA(n+1) + diphosphate</text>
        <dbReference type="Rhea" id="RHEA:22508"/>
        <dbReference type="Rhea" id="RHEA-COMP:17339"/>
        <dbReference type="Rhea" id="RHEA-COMP:17340"/>
        <dbReference type="ChEBI" id="CHEBI:33019"/>
        <dbReference type="ChEBI" id="CHEBI:61560"/>
        <dbReference type="ChEBI" id="CHEBI:173112"/>
        <dbReference type="EC" id="2.7.7.7"/>
    </reaction>
</comment>
<feature type="compositionally biased region" description="Basic and acidic residues" evidence="13">
    <location>
        <begin position="79"/>
        <end position="92"/>
    </location>
</feature>
<dbReference type="GO" id="GO:0003887">
    <property type="term" value="F:DNA-directed DNA polymerase activity"/>
    <property type="evidence" value="ECO:0007669"/>
    <property type="project" value="UniProtKB-KW"/>
</dbReference>
<evidence type="ECO:0000256" key="9">
    <source>
        <dbReference type="ARBA" id="ARBA00022932"/>
    </source>
</evidence>
<evidence type="ECO:0000256" key="6">
    <source>
        <dbReference type="ARBA" id="ARBA00022723"/>
    </source>
</evidence>
<dbReference type="Gene3D" id="3.90.1600.10">
    <property type="entry name" value="Palm domain of DNA polymerase"/>
    <property type="match status" value="1"/>
</dbReference>
<dbReference type="PANTHER" id="PTHR45861">
    <property type="entry name" value="DNA POLYMERASE ALPHA CATALYTIC SUBUNIT"/>
    <property type="match status" value="1"/>
</dbReference>
<dbReference type="GO" id="GO:0008270">
    <property type="term" value="F:zinc ion binding"/>
    <property type="evidence" value="ECO:0007669"/>
    <property type="project" value="UniProtKB-KW"/>
</dbReference>
<keyword evidence="19" id="KW-1185">Reference proteome</keyword>
<dbReference type="Gene3D" id="1.10.3200.20">
    <property type="entry name" value="DNA Polymerase alpha, zinc finger"/>
    <property type="match status" value="1"/>
</dbReference>
<feature type="domain" description="DNA-directed DNA polymerase family B multifunctional" evidence="14">
    <location>
        <begin position="794"/>
        <end position="1238"/>
    </location>
</feature>
<evidence type="ECO:0000256" key="3">
    <source>
        <dbReference type="ARBA" id="ARBA00022679"/>
    </source>
</evidence>
<dbReference type="InterPro" id="IPR045846">
    <property type="entry name" value="POLBc_alpha"/>
</dbReference>
<dbReference type="EMBL" id="BPQB01000031">
    <property type="protein sequence ID" value="GJE93245.1"/>
    <property type="molecule type" value="Genomic_DNA"/>
</dbReference>